<name>C9LHU3_9BACT</name>
<keyword evidence="2" id="KW-1185">Reference proteome</keyword>
<dbReference type="EMBL" id="ACIJ02000022">
    <property type="protein sequence ID" value="EEX71059.1"/>
    <property type="molecule type" value="Genomic_DNA"/>
</dbReference>
<accession>C9LHU3</accession>
<evidence type="ECO:0000313" key="2">
    <source>
        <dbReference type="Proteomes" id="UP000003460"/>
    </source>
</evidence>
<dbReference type="STRING" id="626522.GCWU000325_01797"/>
<sequence length="47" mass="5186">MKTLHLLGHSADLSYFCAKKERILSLSSISPGACLYNILYTISLSLI</sequence>
<evidence type="ECO:0000313" key="1">
    <source>
        <dbReference type="EMBL" id="EEX71059.1"/>
    </source>
</evidence>
<organism evidence="1 2">
    <name type="scientific">Alloprevotella tannerae ATCC 51259</name>
    <dbReference type="NCBI Taxonomy" id="626522"/>
    <lineage>
        <taxon>Bacteria</taxon>
        <taxon>Pseudomonadati</taxon>
        <taxon>Bacteroidota</taxon>
        <taxon>Bacteroidia</taxon>
        <taxon>Bacteroidales</taxon>
        <taxon>Prevotellaceae</taxon>
        <taxon>Alloprevotella</taxon>
    </lineage>
</organism>
<dbReference type="HOGENOM" id="CLU_3171794_0_0_10"/>
<dbReference type="AlphaFoldDB" id="C9LHU3"/>
<gene>
    <name evidence="1" type="ORF">GCWU000325_01797</name>
</gene>
<reference evidence="1" key="1">
    <citation type="submission" date="2009-09" db="EMBL/GenBank/DDBJ databases">
        <authorList>
            <person name="Weinstock G."/>
            <person name="Sodergren E."/>
            <person name="Clifton S."/>
            <person name="Fulton L."/>
            <person name="Fulton B."/>
            <person name="Courtney L."/>
            <person name="Fronick C."/>
            <person name="Harrison M."/>
            <person name="Strong C."/>
            <person name="Farmer C."/>
            <person name="Delahaunty K."/>
            <person name="Markovic C."/>
            <person name="Hall O."/>
            <person name="Minx P."/>
            <person name="Tomlinson C."/>
            <person name="Mitreva M."/>
            <person name="Nelson J."/>
            <person name="Hou S."/>
            <person name="Wollam A."/>
            <person name="Pepin K.H."/>
            <person name="Johnson M."/>
            <person name="Bhonagiri V."/>
            <person name="Nash W.E."/>
            <person name="Warren W."/>
            <person name="Chinwalla A."/>
            <person name="Mardis E.R."/>
            <person name="Wilson R.K."/>
        </authorList>
    </citation>
    <scope>NUCLEOTIDE SEQUENCE [LARGE SCALE GENOMIC DNA]</scope>
    <source>
        <strain evidence="1">ATCC 51259</strain>
    </source>
</reference>
<comment type="caution">
    <text evidence="1">The sequence shown here is derived from an EMBL/GenBank/DDBJ whole genome shotgun (WGS) entry which is preliminary data.</text>
</comment>
<dbReference type="Proteomes" id="UP000003460">
    <property type="component" value="Unassembled WGS sequence"/>
</dbReference>
<protein>
    <submittedName>
        <fullName evidence="1">Uncharacterized protein</fullName>
    </submittedName>
</protein>
<proteinExistence type="predicted"/>